<comment type="caution">
    <text evidence="3">The sequence shown here is derived from an EMBL/GenBank/DDBJ whole genome shotgun (WGS) entry which is preliminary data.</text>
</comment>
<proteinExistence type="predicted"/>
<sequence length="453" mass="49814">MAAAATIIPESIAVHSVQELAQRYIYANYVTGGSRCGPMSYLVLLIEDPRNTAVNTALDAVGLAALSNIRLSPRTMLKAQREYTKALSQTNRALRDPIMCKADDTLAAVVLLGIYEVITCTDNSYIDRWMKHMDGAAKLIEIRGSDQLTRPEGVDMFTQLRAQIIVSRIYQEKYSSSILTQLTEEVKQYRDPNDVILDHLGNTVIRLTNFCADVKNKRIAKPSEIIRTALSIDADLVSLLISVPPSWSYATVQIPMLDGKPITNAVWGSHYHVYGSIEAATMWNNYRSARIVVQELIYDTLRDLEGSRLHSTSYPQQHSLAEQCRQTILQLAEDICASVPFHFGLGTDENDMFQDSLSNPLRESNGSTTVATQSPSPSMPSNASDAALSPDGEARPISMLSSSELKSKPHLLSHIPGFFEVAGTAGLNLMWPLLVAGNSGVASEGLRDWIIIV</sequence>
<organism evidence="3 4">
    <name type="scientific">Xylaria hypoxylon</name>
    <dbReference type="NCBI Taxonomy" id="37992"/>
    <lineage>
        <taxon>Eukaryota</taxon>
        <taxon>Fungi</taxon>
        <taxon>Dikarya</taxon>
        <taxon>Ascomycota</taxon>
        <taxon>Pezizomycotina</taxon>
        <taxon>Sordariomycetes</taxon>
        <taxon>Xylariomycetidae</taxon>
        <taxon>Xylariales</taxon>
        <taxon>Xylariaceae</taxon>
        <taxon>Xylaria</taxon>
    </lineage>
</organism>
<dbReference type="InterPro" id="IPR053175">
    <property type="entry name" value="DHMBA_Reg_Transcription_Factor"/>
</dbReference>
<feature type="region of interest" description="Disordered" evidence="2">
    <location>
        <begin position="354"/>
        <end position="395"/>
    </location>
</feature>
<dbReference type="STRING" id="37992.A0A4Z0YQE2"/>
<reference evidence="3 4" key="1">
    <citation type="submission" date="2019-03" db="EMBL/GenBank/DDBJ databases">
        <title>Draft genome sequence of Xylaria hypoxylon DSM 108379, a ubiquitous saprotrophic-parasitic fungi on hardwood.</title>
        <authorList>
            <person name="Buettner E."/>
            <person name="Leonhardt S."/>
            <person name="Gebauer A.M."/>
            <person name="Liers C."/>
            <person name="Hofrichter M."/>
            <person name="Kellner H."/>
        </authorList>
    </citation>
    <scope>NUCLEOTIDE SEQUENCE [LARGE SCALE GENOMIC DNA]</scope>
    <source>
        <strain evidence="3 4">DSM 108379</strain>
    </source>
</reference>
<dbReference type="AlphaFoldDB" id="A0A4Z0YQE2"/>
<dbReference type="PANTHER" id="PTHR38791:SF5">
    <property type="entry name" value="TRANSCRIPTION FACTOR DBAG-RELATED"/>
    <property type="match status" value="1"/>
</dbReference>
<feature type="compositionally biased region" description="Polar residues" evidence="2">
    <location>
        <begin position="354"/>
        <end position="384"/>
    </location>
</feature>
<evidence type="ECO:0000256" key="1">
    <source>
        <dbReference type="ARBA" id="ARBA00023242"/>
    </source>
</evidence>
<dbReference type="InterPro" id="IPR021858">
    <property type="entry name" value="Fun_TF"/>
</dbReference>
<dbReference type="PANTHER" id="PTHR38791">
    <property type="entry name" value="ZN(II)2CYS6 TRANSCRIPTION FACTOR (EUROFUNG)-RELATED-RELATED"/>
    <property type="match status" value="1"/>
</dbReference>
<dbReference type="EMBL" id="SKBN01000170">
    <property type="protein sequence ID" value="TGJ81415.1"/>
    <property type="molecule type" value="Genomic_DNA"/>
</dbReference>
<evidence type="ECO:0000256" key="2">
    <source>
        <dbReference type="SAM" id="MobiDB-lite"/>
    </source>
</evidence>
<keyword evidence="4" id="KW-1185">Reference proteome</keyword>
<keyword evidence="1" id="KW-0539">Nucleus</keyword>
<dbReference type="Proteomes" id="UP000297716">
    <property type="component" value="Unassembled WGS sequence"/>
</dbReference>
<evidence type="ECO:0000313" key="4">
    <source>
        <dbReference type="Proteomes" id="UP000297716"/>
    </source>
</evidence>
<evidence type="ECO:0008006" key="5">
    <source>
        <dbReference type="Google" id="ProtNLM"/>
    </source>
</evidence>
<name>A0A4Z0YQE2_9PEZI</name>
<dbReference type="OrthoDB" id="4220372at2759"/>
<dbReference type="Pfam" id="PF11951">
    <property type="entry name" value="Fungal_trans_2"/>
    <property type="match status" value="1"/>
</dbReference>
<evidence type="ECO:0000313" key="3">
    <source>
        <dbReference type="EMBL" id="TGJ81415.1"/>
    </source>
</evidence>
<protein>
    <recommendedName>
        <fullName evidence="5">C6 finger domain protein</fullName>
    </recommendedName>
</protein>
<gene>
    <name evidence="3" type="ORF">E0Z10_g7358</name>
</gene>
<accession>A0A4Z0YQE2</accession>